<keyword evidence="2" id="KW-1185">Reference proteome</keyword>
<accession>A0P821</accession>
<evidence type="ECO:0000313" key="2">
    <source>
        <dbReference type="Proteomes" id="UP000054262"/>
    </source>
</evidence>
<dbReference type="InterPro" id="IPR016755">
    <property type="entry name" value="UCP019302"/>
</dbReference>
<sequence>MQKFKDILETLDDASHVKKIQLFDKEKNLISTIESKPGTLGSIRVYHHLWKTFGMIDINAAIEGVDLYSEHAENAQDNPGRHPNIDILMNVIENEEVLSVKIIK</sequence>
<evidence type="ECO:0008006" key="3">
    <source>
        <dbReference type="Google" id="ProtNLM"/>
    </source>
</evidence>
<dbReference type="EMBL" id="AAUX01000001">
    <property type="protein sequence ID" value="EAV47681.1"/>
    <property type="molecule type" value="Genomic_DNA"/>
</dbReference>
<name>A0P821_9PROT</name>
<dbReference type="Proteomes" id="UP000054262">
    <property type="component" value="Unassembled WGS sequence"/>
</dbReference>
<dbReference type="OrthoDB" id="7596112at2"/>
<dbReference type="AlphaFoldDB" id="A0P821"/>
<organism evidence="1 2">
    <name type="scientific">Methylophilales bacterium HTCC2181</name>
    <dbReference type="NCBI Taxonomy" id="383631"/>
    <lineage>
        <taxon>Bacteria</taxon>
        <taxon>Pseudomonadati</taxon>
        <taxon>Pseudomonadota</taxon>
        <taxon>Betaproteobacteria</taxon>
        <taxon>Nitrosomonadales</taxon>
        <taxon>OM43 clade</taxon>
    </lineage>
</organism>
<evidence type="ECO:0000313" key="1">
    <source>
        <dbReference type="EMBL" id="EAV47681.1"/>
    </source>
</evidence>
<reference evidence="1 2" key="1">
    <citation type="submission" date="2006-11" db="EMBL/GenBank/DDBJ databases">
        <authorList>
            <person name="Giovannoni S."/>
            <person name="Vergin K."/>
            <person name="Ferriera S."/>
            <person name="Johnson J."/>
            <person name="Kravitz S."/>
            <person name="Beeson K."/>
            <person name="Sutton G."/>
            <person name="Rogers Y.-H."/>
            <person name="Friedman R."/>
            <person name="Frazier M."/>
            <person name="Venter J.C."/>
        </authorList>
    </citation>
    <scope>NUCLEOTIDE SEQUENCE [LARGE SCALE GENOMIC DNA]</scope>
    <source>
        <strain evidence="1 2">HTCC2181</strain>
    </source>
</reference>
<dbReference type="Pfam" id="PF10084">
    <property type="entry name" value="DUF2322"/>
    <property type="match status" value="1"/>
</dbReference>
<dbReference type="PIRSF" id="PIRSF019302">
    <property type="entry name" value="UCP019302"/>
    <property type="match status" value="1"/>
</dbReference>
<gene>
    <name evidence="1" type="ORF">MB2181_06370</name>
</gene>
<protein>
    <recommendedName>
        <fullName evidence="3">DUF2322 family protein</fullName>
    </recommendedName>
</protein>
<comment type="caution">
    <text evidence="1">The sequence shown here is derived from an EMBL/GenBank/DDBJ whole genome shotgun (WGS) entry which is preliminary data.</text>
</comment>
<proteinExistence type="predicted"/>